<dbReference type="GO" id="GO:0010345">
    <property type="term" value="P:suberin biosynthetic process"/>
    <property type="evidence" value="ECO:0007669"/>
    <property type="project" value="TreeGrafter"/>
</dbReference>
<keyword evidence="1" id="KW-0560">Oxidoreductase</keyword>
<comment type="similarity">
    <text evidence="1">Belongs to the fatty acyl-CoA reductase family.</text>
</comment>
<dbReference type="GO" id="GO:0080019">
    <property type="term" value="F:alcohol-forming very long-chain fatty acyl-CoA reductase activity"/>
    <property type="evidence" value="ECO:0007669"/>
    <property type="project" value="InterPro"/>
</dbReference>
<dbReference type="PANTHER" id="PTHR11011:SF99">
    <property type="entry name" value="FATTY ACYL-COA REDUCTASE 3"/>
    <property type="match status" value="1"/>
</dbReference>
<accession>A0AA41VGD6</accession>
<keyword evidence="4" id="KW-1185">Reference proteome</keyword>
<dbReference type="InterPro" id="IPR036291">
    <property type="entry name" value="NAD(P)-bd_dom_sf"/>
</dbReference>
<evidence type="ECO:0000256" key="1">
    <source>
        <dbReference type="RuleBase" id="RU363097"/>
    </source>
</evidence>
<comment type="catalytic activity">
    <reaction evidence="1">
        <text>a long-chain fatty acyl-CoA + 2 NADPH + 2 H(+) = a long-chain primary fatty alcohol + 2 NADP(+) + CoA</text>
        <dbReference type="Rhea" id="RHEA:52716"/>
        <dbReference type="ChEBI" id="CHEBI:15378"/>
        <dbReference type="ChEBI" id="CHEBI:57287"/>
        <dbReference type="ChEBI" id="CHEBI:57783"/>
        <dbReference type="ChEBI" id="CHEBI:58349"/>
        <dbReference type="ChEBI" id="CHEBI:77396"/>
        <dbReference type="ChEBI" id="CHEBI:83139"/>
        <dbReference type="EC" id="1.2.1.84"/>
    </reaction>
</comment>
<dbReference type="CDD" id="cd05236">
    <property type="entry name" value="FAR-N_SDR_e"/>
    <property type="match status" value="1"/>
</dbReference>
<organism evidence="3 4">
    <name type="scientific">Papaver nudicaule</name>
    <name type="common">Iceland poppy</name>
    <dbReference type="NCBI Taxonomy" id="74823"/>
    <lineage>
        <taxon>Eukaryota</taxon>
        <taxon>Viridiplantae</taxon>
        <taxon>Streptophyta</taxon>
        <taxon>Embryophyta</taxon>
        <taxon>Tracheophyta</taxon>
        <taxon>Spermatophyta</taxon>
        <taxon>Magnoliopsida</taxon>
        <taxon>Ranunculales</taxon>
        <taxon>Papaveraceae</taxon>
        <taxon>Papaveroideae</taxon>
        <taxon>Papaver</taxon>
    </lineage>
</organism>
<reference evidence="3" key="1">
    <citation type="submission" date="2022-03" db="EMBL/GenBank/DDBJ databases">
        <title>A functionally conserved STORR gene fusion in Papaver species that diverged 16.8 million years ago.</title>
        <authorList>
            <person name="Catania T."/>
        </authorList>
    </citation>
    <scope>NUCLEOTIDE SEQUENCE</scope>
    <source>
        <strain evidence="3">S-191538</strain>
    </source>
</reference>
<name>A0AA41VGD6_PAPNU</name>
<keyword evidence="1" id="KW-0521">NADP</keyword>
<evidence type="ECO:0000313" key="4">
    <source>
        <dbReference type="Proteomes" id="UP001177140"/>
    </source>
</evidence>
<dbReference type="GO" id="GO:0035336">
    <property type="term" value="P:long-chain fatty-acyl-CoA metabolic process"/>
    <property type="evidence" value="ECO:0007669"/>
    <property type="project" value="TreeGrafter"/>
</dbReference>
<dbReference type="Pfam" id="PF07993">
    <property type="entry name" value="NAD_binding_4"/>
    <property type="match status" value="1"/>
</dbReference>
<keyword evidence="1" id="KW-0444">Lipid biosynthesis</keyword>
<keyword evidence="1" id="KW-0443">Lipid metabolism</keyword>
<dbReference type="Gene3D" id="3.40.50.720">
    <property type="entry name" value="NAD(P)-binding Rossmann-like Domain"/>
    <property type="match status" value="1"/>
</dbReference>
<proteinExistence type="inferred from homology"/>
<dbReference type="SUPFAM" id="SSF51735">
    <property type="entry name" value="NAD(P)-binding Rossmann-fold domains"/>
    <property type="match status" value="1"/>
</dbReference>
<dbReference type="EMBL" id="JAJJMA010216574">
    <property type="protein sequence ID" value="MCL7040794.1"/>
    <property type="molecule type" value="Genomic_DNA"/>
</dbReference>
<comment type="caution">
    <text evidence="3">The sequence shown here is derived from an EMBL/GenBank/DDBJ whole genome shotgun (WGS) entry which is preliminary data.</text>
</comment>
<dbReference type="EC" id="1.2.1.84" evidence="1"/>
<gene>
    <name evidence="3" type="ORF">MKW94_021623</name>
</gene>
<dbReference type="GO" id="GO:0102965">
    <property type="term" value="F:alcohol-forming long-chain fatty acyl-CoA reductase activity"/>
    <property type="evidence" value="ECO:0007669"/>
    <property type="project" value="UniProtKB-EC"/>
</dbReference>
<dbReference type="InterPro" id="IPR026055">
    <property type="entry name" value="FAR"/>
</dbReference>
<dbReference type="AlphaFoldDB" id="A0AA41VGD6"/>
<feature type="domain" description="Thioester reductase (TE)" evidence="2">
    <location>
        <begin position="17"/>
        <end position="311"/>
    </location>
</feature>
<dbReference type="Proteomes" id="UP001177140">
    <property type="component" value="Unassembled WGS sequence"/>
</dbReference>
<protein>
    <recommendedName>
        <fullName evidence="1">Fatty acyl-CoA reductase</fullName>
        <ecNumber evidence="1">1.2.1.84</ecNumber>
    </recommendedName>
</protein>
<evidence type="ECO:0000313" key="3">
    <source>
        <dbReference type="EMBL" id="MCL7040794.1"/>
    </source>
</evidence>
<dbReference type="InterPro" id="IPR013120">
    <property type="entry name" value="FAR_NAD-bd"/>
</dbReference>
<comment type="function">
    <text evidence="1">Catalyzes the reduction of fatty acyl-CoA to fatty alcohols.</text>
</comment>
<evidence type="ECO:0000259" key="2">
    <source>
        <dbReference type="Pfam" id="PF07993"/>
    </source>
</evidence>
<sequence>MELNGIVQSLRNKSILVTGSTGFLSKLFVEKLLRIQPNMKQLFLLLRPADTSSATQRLHNDGVEEHGQGFDSFISKKVTPIFGDISLVNLGIEDFVLKEKMHKELDIVANFAETTSFDERYDVALDVNTMGAKHVLDFTEKCENLEMILHLSTAYIYTGQIPGIILEKPFDISETMKETSKFLDIEEERKLVQERLNELKAAQVSKKQETTAMKELGLERAKLYGWPNTYVFTKAMGEMILNRFKRSFPVVIARPTLVSSTYREPFPGWIEGFKTFDPVVISLGKGKIPCFLLDHESLVDIIPGDRVVNAVIVAMMNHYIYHMGSSAHTEPMNGIRVLEHAYDYFIENPWMGKDENTVKIDMLVILPTMASFRQHIYDNYVVPMKERKIGFVKRFVELYEPYVLFKRIMSVKAKESEEADMFDFDPKCIKWKDYFTNIHIPDVIKYVVEGLNGKN</sequence>
<dbReference type="PANTHER" id="PTHR11011">
    <property type="entry name" value="MALE STERILITY PROTEIN 2-RELATED"/>
    <property type="match status" value="1"/>
</dbReference>